<dbReference type="Pfam" id="PF02634">
    <property type="entry name" value="FdhD-NarQ"/>
    <property type="match status" value="1"/>
</dbReference>
<feature type="active site" description="Cysteine persulfide intermediate" evidence="3">
    <location>
        <position position="100"/>
    </location>
</feature>
<keyword evidence="2 3" id="KW-0501">Molybdenum cofactor biosynthesis</keyword>
<dbReference type="Proteomes" id="UP000586722">
    <property type="component" value="Unassembled WGS sequence"/>
</dbReference>
<evidence type="ECO:0000256" key="3">
    <source>
        <dbReference type="HAMAP-Rule" id="MF_00187"/>
    </source>
</evidence>
<dbReference type="HAMAP" id="MF_00187">
    <property type="entry name" value="FdhD"/>
    <property type="match status" value="1"/>
</dbReference>
<comment type="function">
    <text evidence="3">Required for formate dehydrogenase (FDH) activity. Acts as a sulfur carrier protein that transfers sulfur from IscS to the molybdenum cofactor prior to its insertion into FDH.</text>
</comment>
<reference evidence="5" key="1">
    <citation type="submission" date="2020-01" db="EMBL/GenBank/DDBJ databases">
        <authorList>
            <person name="Fang Y."/>
            <person name="Sun R."/>
            <person name="Nie L."/>
            <person name="He J."/>
            <person name="Hao L."/>
            <person name="Wang L."/>
            <person name="Su S."/>
            <person name="Lv E."/>
            <person name="Zhang Z."/>
            <person name="Xie R."/>
            <person name="Liu H."/>
        </authorList>
    </citation>
    <scope>NUCLEOTIDE SEQUENCE [LARGE SCALE GENOMIC DNA]</scope>
    <source>
        <strain evidence="5">XCT-53</strain>
    </source>
</reference>
<protein>
    <recommendedName>
        <fullName evidence="3">Sulfur carrier protein FdhD</fullName>
    </recommendedName>
</protein>
<keyword evidence="5" id="KW-1185">Reference proteome</keyword>
<gene>
    <name evidence="3 4" type="primary">fdhD</name>
    <name evidence="4" type="ORF">GWI72_04460</name>
</gene>
<evidence type="ECO:0000256" key="2">
    <source>
        <dbReference type="ARBA" id="ARBA00023150"/>
    </source>
</evidence>
<dbReference type="NCBIfam" id="TIGR00129">
    <property type="entry name" value="fdhD_narQ"/>
    <property type="match status" value="1"/>
</dbReference>
<accession>A0A7X5F0I0</accession>
<dbReference type="PIRSF" id="PIRSF015626">
    <property type="entry name" value="FdhD"/>
    <property type="match status" value="1"/>
</dbReference>
<organism evidence="4 5">
    <name type="scientific">Pannonibacter tanglangensis</name>
    <dbReference type="NCBI Taxonomy" id="2750084"/>
    <lineage>
        <taxon>Bacteria</taxon>
        <taxon>Pseudomonadati</taxon>
        <taxon>Pseudomonadota</taxon>
        <taxon>Alphaproteobacteria</taxon>
        <taxon>Hyphomicrobiales</taxon>
        <taxon>Stappiaceae</taxon>
        <taxon>Pannonibacter</taxon>
    </lineage>
</organism>
<dbReference type="PANTHER" id="PTHR30592">
    <property type="entry name" value="FORMATE DEHYDROGENASE"/>
    <property type="match status" value="1"/>
</dbReference>
<name>A0A7X5F0I0_9HYPH</name>
<proteinExistence type="inferred from homology"/>
<keyword evidence="1 3" id="KW-0963">Cytoplasm</keyword>
<dbReference type="PANTHER" id="PTHR30592:SF1">
    <property type="entry name" value="SULFUR CARRIER PROTEIN FDHD"/>
    <property type="match status" value="1"/>
</dbReference>
<dbReference type="InterPro" id="IPR003786">
    <property type="entry name" value="FdhD"/>
</dbReference>
<comment type="subcellular location">
    <subcellularLocation>
        <location evidence="3">Cytoplasm</location>
    </subcellularLocation>
</comment>
<dbReference type="GO" id="GO:0016783">
    <property type="term" value="F:sulfurtransferase activity"/>
    <property type="evidence" value="ECO:0007669"/>
    <property type="project" value="InterPro"/>
</dbReference>
<comment type="similarity">
    <text evidence="3">Belongs to the FdhD family.</text>
</comment>
<dbReference type="SUPFAM" id="SSF53927">
    <property type="entry name" value="Cytidine deaminase-like"/>
    <property type="match status" value="1"/>
</dbReference>
<dbReference type="InterPro" id="IPR016193">
    <property type="entry name" value="Cytidine_deaminase-like"/>
</dbReference>
<dbReference type="AlphaFoldDB" id="A0A7X5F0I0"/>
<sequence>MRLRVRAGTARQEDALLPAEVPVALSYNGTTQAVMMATPANLTDFALGFSLSEGIARPDDIRDIEAVTGEDGIDLRIWLKDEAGNRLLARRRTMTGPVGCGLCGLDSLAEARRPLAPVPASPLRLGHHDIAGAMAALTQHQPLHDATRAVHAAGFWQQGKGLICVREDVGRHNALDKLIGALVGAGTVTPGAPVTGAVVLTSRISLDMVQKCAALGAPAILAVSAPTLAAVEAAEAADITLVALARSEGFDLYTHPGRISIDAALPPDAEASDVR</sequence>
<dbReference type="Gene3D" id="3.40.140.10">
    <property type="entry name" value="Cytidine Deaminase, domain 2"/>
    <property type="match status" value="1"/>
</dbReference>
<comment type="caution">
    <text evidence="4">The sequence shown here is derived from an EMBL/GenBank/DDBJ whole genome shotgun (WGS) entry which is preliminary data.</text>
</comment>
<evidence type="ECO:0000256" key="1">
    <source>
        <dbReference type="ARBA" id="ARBA00022490"/>
    </source>
</evidence>
<evidence type="ECO:0000313" key="5">
    <source>
        <dbReference type="Proteomes" id="UP000586722"/>
    </source>
</evidence>
<dbReference type="RefSeq" id="WP_161709093.1">
    <property type="nucleotide sequence ID" value="NZ_JAABLQ010000001.1"/>
</dbReference>
<dbReference type="GO" id="GO:0006777">
    <property type="term" value="P:Mo-molybdopterin cofactor biosynthetic process"/>
    <property type="evidence" value="ECO:0007669"/>
    <property type="project" value="UniProtKB-UniRule"/>
</dbReference>
<comment type="caution">
    <text evidence="3">Lacks conserved residue(s) required for the propagation of feature annotation.</text>
</comment>
<dbReference type="GO" id="GO:0005737">
    <property type="term" value="C:cytoplasm"/>
    <property type="evidence" value="ECO:0007669"/>
    <property type="project" value="UniProtKB-SubCell"/>
</dbReference>
<dbReference type="EMBL" id="JAABLQ010000001">
    <property type="protein sequence ID" value="NBN77516.1"/>
    <property type="molecule type" value="Genomic_DNA"/>
</dbReference>
<dbReference type="GO" id="GO:0097163">
    <property type="term" value="F:sulfur carrier activity"/>
    <property type="evidence" value="ECO:0007669"/>
    <property type="project" value="UniProtKB-UniRule"/>
</dbReference>
<dbReference type="Gene3D" id="3.10.20.10">
    <property type="match status" value="1"/>
</dbReference>
<evidence type="ECO:0000313" key="4">
    <source>
        <dbReference type="EMBL" id="NBN77516.1"/>
    </source>
</evidence>